<feature type="domain" description="FAD/NAD(P)-binding" evidence="2">
    <location>
        <begin position="10"/>
        <end position="174"/>
    </location>
</feature>
<evidence type="ECO:0000313" key="4">
    <source>
        <dbReference type="Proteomes" id="UP000321408"/>
    </source>
</evidence>
<organism evidence="3 4">
    <name type="scientific">Promethearchaeum syntrophicum</name>
    <dbReference type="NCBI Taxonomy" id="2594042"/>
    <lineage>
        <taxon>Archaea</taxon>
        <taxon>Promethearchaeati</taxon>
        <taxon>Promethearchaeota</taxon>
        <taxon>Promethearchaeia</taxon>
        <taxon>Promethearchaeales</taxon>
        <taxon>Promethearchaeaceae</taxon>
        <taxon>Promethearchaeum</taxon>
    </lineage>
</organism>
<feature type="transmembrane region" description="Helical" evidence="1">
    <location>
        <begin position="12"/>
        <end position="29"/>
    </location>
</feature>
<evidence type="ECO:0000256" key="1">
    <source>
        <dbReference type="SAM" id="Phobius"/>
    </source>
</evidence>
<keyword evidence="1" id="KW-0472">Membrane</keyword>
<dbReference type="AlphaFoldDB" id="A0A5B9DBV8"/>
<dbReference type="RefSeq" id="WP_147663604.1">
    <property type="nucleotide sequence ID" value="NZ_CP042905.2"/>
</dbReference>
<dbReference type="PANTHER" id="PTHR42685">
    <property type="entry name" value="GERANYLGERANYL DIPHOSPHATE REDUCTASE"/>
    <property type="match status" value="1"/>
</dbReference>
<dbReference type="Gene3D" id="3.50.50.60">
    <property type="entry name" value="FAD/NAD(P)-binding domain"/>
    <property type="match status" value="1"/>
</dbReference>
<evidence type="ECO:0000313" key="3">
    <source>
        <dbReference type="EMBL" id="QEE16678.1"/>
    </source>
</evidence>
<dbReference type="SUPFAM" id="SSF51905">
    <property type="entry name" value="FAD/NAD(P)-binding domain"/>
    <property type="match status" value="1"/>
</dbReference>
<keyword evidence="1" id="KW-1133">Transmembrane helix</keyword>
<keyword evidence="1" id="KW-0812">Transmembrane</keyword>
<protein>
    <submittedName>
        <fullName evidence="3">FAD-dependent oxidoreductase</fullName>
    </submittedName>
</protein>
<dbReference type="EMBL" id="CP042905">
    <property type="protein sequence ID" value="QEE16678.1"/>
    <property type="molecule type" value="Genomic_DNA"/>
</dbReference>
<accession>A0A5B9DBV8</accession>
<keyword evidence="4" id="KW-1185">Reference proteome</keyword>
<evidence type="ECO:0000259" key="2">
    <source>
        <dbReference type="Pfam" id="PF07992"/>
    </source>
</evidence>
<dbReference type="GeneID" id="41330492"/>
<dbReference type="Proteomes" id="UP000321408">
    <property type="component" value="Chromosome"/>
</dbReference>
<dbReference type="Pfam" id="PF07992">
    <property type="entry name" value="Pyr_redox_2"/>
    <property type="match status" value="1"/>
</dbReference>
<dbReference type="PANTHER" id="PTHR42685:SF22">
    <property type="entry name" value="CONDITIONED MEDIUM FACTOR RECEPTOR 1"/>
    <property type="match status" value="1"/>
</dbReference>
<dbReference type="InterPro" id="IPR023753">
    <property type="entry name" value="FAD/NAD-binding_dom"/>
</dbReference>
<reference evidence="3 4" key="1">
    <citation type="journal article" date="2020" name="Nature">
        <title>Isolation of an archaeon at the prokaryote-eukaryote interface.</title>
        <authorList>
            <person name="Imachi H."/>
            <person name="Nobu M.K."/>
            <person name="Nakahara N."/>
            <person name="Morono Y."/>
            <person name="Ogawara M."/>
            <person name="Takaki Y."/>
            <person name="Takano Y."/>
            <person name="Uematsu K."/>
            <person name="Ikuta T."/>
            <person name="Ito M."/>
            <person name="Matsui Y."/>
            <person name="Miyazaki M."/>
            <person name="Murata K."/>
            <person name="Saito Y."/>
            <person name="Sakai S."/>
            <person name="Song C."/>
            <person name="Tasumi E."/>
            <person name="Yamanaka Y."/>
            <person name="Yamaguchi T."/>
            <person name="Kamagata Y."/>
            <person name="Tamaki H."/>
            <person name="Takai K."/>
        </authorList>
    </citation>
    <scope>NUCLEOTIDE SEQUENCE [LARGE SCALE GENOMIC DNA]</scope>
    <source>
        <strain evidence="3 4">MK-D1</strain>
    </source>
</reference>
<sequence>MITNEKIYDYDFAIIGAGIAGVIAFYNLTKEGCSCIIIDKKDRSIPYLLCKLVCEHDFPFMPEIPKNNVDIFVRDHWTSIYASRNIEALVDGKEFGAPLGKLADEYQLIQWYLNKGIEYGGTIQWKHEVTGIKILKENAQLTLLSEKKTDIEAEVKKINVKAVILATGASGIQLQQDLGFQTPTILNSITATFKNDPSLIMKNIPADYIFRLHPQISLEGMLWLNRAIDYFNIGYVSSEEPKEMGIKFLRILQNYQPIQQYFKGLEKKIETLTVKDFHYKKCTKYPIDAKVSDRVVVIGDAAGLLYPLYLEGVIGAAASAKIASEVLLELNKNESSFTTQDLRKNEKLLSTRILNSYFKMGKISDEMFFRGNEKPPFTIWDAYLNSINELQQLRKNIWIAYRCQDLENYPEENDLWCGEQIYKHLPLSKKVSLMPFFLKFKFIS</sequence>
<dbReference type="GO" id="GO:0016491">
    <property type="term" value="F:oxidoreductase activity"/>
    <property type="evidence" value="ECO:0007669"/>
    <property type="project" value="InterPro"/>
</dbReference>
<dbReference type="InterPro" id="IPR050407">
    <property type="entry name" value="Geranylgeranyl_reductase"/>
</dbReference>
<dbReference type="InterPro" id="IPR036188">
    <property type="entry name" value="FAD/NAD-bd_sf"/>
</dbReference>
<name>A0A5B9DBV8_9ARCH</name>
<gene>
    <name evidence="3" type="ORF">DSAG12_02508</name>
</gene>
<proteinExistence type="predicted"/>
<reference evidence="3 4" key="2">
    <citation type="journal article" date="2024" name="Int. J. Syst. Evol. Microbiol.">
        <title>Promethearchaeum syntrophicum gen. nov., sp. nov., an anaerobic, obligately syntrophic archaeon, the first isolate of the lineage 'Asgard' archaea, and proposal of the new archaeal phylum Promethearchaeota phyl. nov. and kingdom Promethearchaeati regn. nov.</title>
        <authorList>
            <person name="Imachi H."/>
            <person name="Nobu M.K."/>
            <person name="Kato S."/>
            <person name="Takaki Y."/>
            <person name="Miyazaki M."/>
            <person name="Miyata M."/>
            <person name="Ogawara M."/>
            <person name="Saito Y."/>
            <person name="Sakai S."/>
            <person name="Tahara Y.O."/>
            <person name="Takano Y."/>
            <person name="Tasumi E."/>
            <person name="Uematsu K."/>
            <person name="Yoshimura T."/>
            <person name="Itoh T."/>
            <person name="Ohkuma M."/>
            <person name="Takai K."/>
        </authorList>
    </citation>
    <scope>NUCLEOTIDE SEQUENCE [LARGE SCALE GENOMIC DNA]</scope>
    <source>
        <strain evidence="3 4">MK-D1</strain>
    </source>
</reference>
<dbReference type="KEGG" id="psyt:DSAG12_02508"/>